<protein>
    <submittedName>
        <fullName evidence="2">Uncharacterized protein</fullName>
    </submittedName>
</protein>
<keyword evidence="3" id="KW-1185">Reference proteome</keyword>
<dbReference type="EMBL" id="JACJII010000001">
    <property type="protein sequence ID" value="MBA9005714.1"/>
    <property type="molecule type" value="Genomic_DNA"/>
</dbReference>
<feature type="compositionally biased region" description="Low complexity" evidence="1">
    <location>
        <begin position="1"/>
        <end position="19"/>
    </location>
</feature>
<evidence type="ECO:0000313" key="2">
    <source>
        <dbReference type="EMBL" id="MBA9005714.1"/>
    </source>
</evidence>
<reference evidence="2 3" key="1">
    <citation type="submission" date="2020-08" db="EMBL/GenBank/DDBJ databases">
        <title>Sequencing the genomes of 1000 actinobacteria strains.</title>
        <authorList>
            <person name="Klenk H.-P."/>
        </authorList>
    </citation>
    <scope>NUCLEOTIDE SEQUENCE [LARGE SCALE GENOMIC DNA]</scope>
    <source>
        <strain evidence="2 3">DSM 45823</strain>
    </source>
</reference>
<gene>
    <name evidence="2" type="ORF">HNR21_004596</name>
</gene>
<proteinExistence type="predicted"/>
<sequence>MWRSAASSSHSVSGASGAHDCATKEAVVAITRITIRNFRLTSRLVARIERTLRIERLNIVTKEVVEAACQNLVIEIV</sequence>
<dbReference type="Proteomes" id="UP000539313">
    <property type="component" value="Unassembled WGS sequence"/>
</dbReference>
<dbReference type="RefSeq" id="WP_182709002.1">
    <property type="nucleotide sequence ID" value="NZ_JACJII010000001.1"/>
</dbReference>
<dbReference type="AlphaFoldDB" id="A0A7W3RAH3"/>
<evidence type="ECO:0000256" key="1">
    <source>
        <dbReference type="SAM" id="MobiDB-lite"/>
    </source>
</evidence>
<comment type="caution">
    <text evidence="2">The sequence shown here is derived from an EMBL/GenBank/DDBJ whole genome shotgun (WGS) entry which is preliminary data.</text>
</comment>
<feature type="region of interest" description="Disordered" evidence="1">
    <location>
        <begin position="1"/>
        <end position="20"/>
    </location>
</feature>
<name>A0A7W3RAH3_9ACTN</name>
<evidence type="ECO:0000313" key="3">
    <source>
        <dbReference type="Proteomes" id="UP000539313"/>
    </source>
</evidence>
<accession>A0A7W3RAH3</accession>
<organism evidence="2 3">
    <name type="scientific">Thermomonospora cellulosilytica</name>
    <dbReference type="NCBI Taxonomy" id="1411118"/>
    <lineage>
        <taxon>Bacteria</taxon>
        <taxon>Bacillati</taxon>
        <taxon>Actinomycetota</taxon>
        <taxon>Actinomycetes</taxon>
        <taxon>Streptosporangiales</taxon>
        <taxon>Thermomonosporaceae</taxon>
        <taxon>Thermomonospora</taxon>
    </lineage>
</organism>